<dbReference type="InterPro" id="IPR019734">
    <property type="entry name" value="TPR_rpt"/>
</dbReference>
<keyword evidence="3" id="KW-0802">TPR repeat</keyword>
<feature type="region of interest" description="Disordered" evidence="4">
    <location>
        <begin position="319"/>
        <end position="345"/>
    </location>
</feature>
<feature type="compositionally biased region" description="Basic and acidic residues" evidence="4">
    <location>
        <begin position="325"/>
        <end position="336"/>
    </location>
</feature>
<evidence type="ECO:0000313" key="6">
    <source>
        <dbReference type="Proteomes" id="UP000276133"/>
    </source>
</evidence>
<dbReference type="GO" id="GO:0006325">
    <property type="term" value="P:chromatin organization"/>
    <property type="evidence" value="ECO:0007669"/>
    <property type="project" value="InterPro"/>
</dbReference>
<name>A0A3M7SRN9_BRAPC</name>
<dbReference type="Gene3D" id="1.25.40.10">
    <property type="entry name" value="Tetratricopeptide repeat domain"/>
    <property type="match status" value="1"/>
</dbReference>
<dbReference type="SUPFAM" id="SSF48452">
    <property type="entry name" value="TPR-like"/>
    <property type="match status" value="1"/>
</dbReference>
<feature type="repeat" description="TPR" evidence="3">
    <location>
        <begin position="144"/>
        <end position="177"/>
    </location>
</feature>
<comment type="subcellular location">
    <subcellularLocation>
        <location evidence="1">Nucleus</location>
    </subcellularLocation>
</comment>
<dbReference type="Proteomes" id="UP000276133">
    <property type="component" value="Unassembled WGS sequence"/>
</dbReference>
<keyword evidence="2" id="KW-0539">Nucleus</keyword>
<dbReference type="EMBL" id="REGN01000860">
    <property type="protein sequence ID" value="RNA38531.1"/>
    <property type="molecule type" value="Genomic_DNA"/>
</dbReference>
<protein>
    <submittedName>
        <fullName evidence="5">Calcineurin-binding cabin-1</fullName>
    </submittedName>
</protein>
<evidence type="ECO:0000256" key="3">
    <source>
        <dbReference type="PROSITE-ProRule" id="PRU00339"/>
    </source>
</evidence>
<keyword evidence="6" id="KW-1185">Reference proteome</keyword>
<proteinExistence type="predicted"/>
<dbReference type="GO" id="GO:0031491">
    <property type="term" value="F:nucleosome binding"/>
    <property type="evidence" value="ECO:0007669"/>
    <property type="project" value="TreeGrafter"/>
</dbReference>
<evidence type="ECO:0000256" key="4">
    <source>
        <dbReference type="SAM" id="MobiDB-lite"/>
    </source>
</evidence>
<evidence type="ECO:0000256" key="1">
    <source>
        <dbReference type="ARBA" id="ARBA00004123"/>
    </source>
</evidence>
<dbReference type="InterPro" id="IPR011990">
    <property type="entry name" value="TPR-like_helical_dom_sf"/>
</dbReference>
<evidence type="ECO:0000313" key="5">
    <source>
        <dbReference type="EMBL" id="RNA38531.1"/>
    </source>
</evidence>
<comment type="caution">
    <text evidence="5">The sequence shown here is derived from an EMBL/GenBank/DDBJ whole genome shotgun (WGS) entry which is preliminary data.</text>
</comment>
<dbReference type="PANTHER" id="PTHR15502">
    <property type="entry name" value="CALCINEURIN-BINDING PROTEIN CABIN 1-RELATED"/>
    <property type="match status" value="1"/>
</dbReference>
<dbReference type="STRING" id="10195.A0A3M7SRN9"/>
<dbReference type="OrthoDB" id="77564at2759"/>
<dbReference type="AlphaFoldDB" id="A0A3M7SRN9"/>
<reference evidence="5 6" key="1">
    <citation type="journal article" date="2018" name="Sci. Rep.">
        <title>Genomic signatures of local adaptation to the degree of environmental predictability in rotifers.</title>
        <authorList>
            <person name="Franch-Gras L."/>
            <person name="Hahn C."/>
            <person name="Garcia-Roger E.M."/>
            <person name="Carmona M.J."/>
            <person name="Serra M."/>
            <person name="Gomez A."/>
        </authorList>
    </citation>
    <scope>NUCLEOTIDE SEQUENCE [LARGE SCALE GENOMIC DNA]</scope>
    <source>
        <strain evidence="5">HYR1</strain>
    </source>
</reference>
<dbReference type="PROSITE" id="PS50005">
    <property type="entry name" value="TPR"/>
    <property type="match status" value="1"/>
</dbReference>
<dbReference type="PANTHER" id="PTHR15502:SF7">
    <property type="entry name" value="CALCINEURIN-BINDING PROTEIN CABIN-1"/>
    <property type="match status" value="1"/>
</dbReference>
<accession>A0A3M7SRN9</accession>
<dbReference type="InterPro" id="IPR033053">
    <property type="entry name" value="Hir3/CABIN1"/>
</dbReference>
<gene>
    <name evidence="5" type="ORF">BpHYR1_016949</name>
</gene>
<organism evidence="5 6">
    <name type="scientific">Brachionus plicatilis</name>
    <name type="common">Marine rotifer</name>
    <name type="synonym">Brachionus muelleri</name>
    <dbReference type="NCBI Taxonomy" id="10195"/>
    <lineage>
        <taxon>Eukaryota</taxon>
        <taxon>Metazoa</taxon>
        <taxon>Spiralia</taxon>
        <taxon>Gnathifera</taxon>
        <taxon>Rotifera</taxon>
        <taxon>Eurotatoria</taxon>
        <taxon>Monogononta</taxon>
        <taxon>Pseudotrocha</taxon>
        <taxon>Ploima</taxon>
        <taxon>Brachionidae</taxon>
        <taxon>Brachionus</taxon>
    </lineage>
</organism>
<dbReference type="GO" id="GO:0005634">
    <property type="term" value="C:nucleus"/>
    <property type="evidence" value="ECO:0007669"/>
    <property type="project" value="UniProtKB-SubCell"/>
</dbReference>
<evidence type="ECO:0000256" key="2">
    <source>
        <dbReference type="ARBA" id="ARBA00023242"/>
    </source>
</evidence>
<sequence>MNCGGLQALGSDSEISEEEVLNESLNAKKIPTSDLAAEKSSQDNKTDFELRKKETENLYESYKDGLKNLASKDYDSANKIFESILLNPIINAKLEVPDEIEKDLQKLKYILLKNLSLIQNKQSKNYKFALEYLIQAATIDGTDINLWYEIGCLSLKIGRLIVAKVSFEECLNINPHHWPSLDQLIVILFSLGNFTNSLEFVFNALRMDKAYINGLIILKKIDTDCGIDIDEILDQAAEHLYDDLMSRVNNIKIFSNENLNKIKLNTNCDIESVIEMSDEINSWKSLGNFILMVIHEGKFNLLERFKIKVSIKDKDGEFMDSNSNDGKKDENYKEENLAPNEKSKKRKQKFDCGNIEDGWWKRRSLRKGIEKNDQNDKNIADILKIFFSDNMLWFTNF</sequence>